<feature type="transmembrane region" description="Helical" evidence="2">
    <location>
        <begin position="59"/>
        <end position="80"/>
    </location>
</feature>
<sequence length="349" mass="36905">MSQQQMMFPPAEEPEPAPKEGEVQSEGEPRQAAPPFFDPGYEAHEAFGKVRPEGSSLPAWQRALIVVALVIIGSLFISYLNNLLGLLLALVALAALGFIIAVWGFRRVVALPVSRFEVTGRPTLVVRHLAGPVSIHRGEGQVIEVLATKYLNGLFGGRDELVVDCQQQENTVSVTVSGLYRHSFLGVNMGYVRLDIRVPAVCDLEIEDNAGSIHVLGGQGKLLVKTNAGTITVLQATLEAQSSLSTDAGSIAVQQSRLCGQVACHTSAGAISFSGSLEPGGQYQMTTNAGSINVTLPPDTPLFLTASSDLGSVTNEFAQPSLGGPPQARLLLHTNLGSIAVHRGEPAIL</sequence>
<evidence type="ECO:0000256" key="1">
    <source>
        <dbReference type="SAM" id="MobiDB-lite"/>
    </source>
</evidence>
<proteinExistence type="predicted"/>
<feature type="transmembrane region" description="Helical" evidence="2">
    <location>
        <begin position="86"/>
        <end position="105"/>
    </location>
</feature>
<keyword evidence="2" id="KW-0812">Transmembrane</keyword>
<evidence type="ECO:0000256" key="2">
    <source>
        <dbReference type="SAM" id="Phobius"/>
    </source>
</evidence>
<name>A0A455T7L8_9CHLR</name>
<protein>
    <recommendedName>
        <fullName evidence="4">Adhesin domain-containing protein</fullName>
    </recommendedName>
</protein>
<dbReference type="AlphaFoldDB" id="A0A455T7L8"/>
<evidence type="ECO:0008006" key="4">
    <source>
        <dbReference type="Google" id="ProtNLM"/>
    </source>
</evidence>
<evidence type="ECO:0000313" key="3">
    <source>
        <dbReference type="EMBL" id="BBH95448.1"/>
    </source>
</evidence>
<keyword evidence="2" id="KW-1133">Transmembrane helix</keyword>
<dbReference type="EMBL" id="AP019377">
    <property type="protein sequence ID" value="BBH95448.1"/>
    <property type="molecule type" value="Genomic_DNA"/>
</dbReference>
<reference evidence="3" key="1">
    <citation type="submission" date="2018-12" db="EMBL/GenBank/DDBJ databases">
        <title>Novel natural products biosynthetic potential of the class Ktedonobacteria.</title>
        <authorList>
            <person name="Zheng Y."/>
            <person name="Saitou A."/>
            <person name="Wang C.M."/>
            <person name="Toyoda A."/>
            <person name="Minakuchi Y."/>
            <person name="Sekiguchi Y."/>
            <person name="Ueda K."/>
            <person name="Takano H."/>
            <person name="Sakai Y."/>
            <person name="Yokota A."/>
            <person name="Yabe S."/>
        </authorList>
    </citation>
    <scope>NUCLEOTIDE SEQUENCE</scope>
    <source>
        <strain evidence="3">A3-2</strain>
    </source>
</reference>
<gene>
    <name evidence="3" type="ORF">KTA_36470</name>
</gene>
<keyword evidence="2" id="KW-0472">Membrane</keyword>
<organism evidence="3">
    <name type="scientific">Thermogemmatispora argillosa</name>
    <dbReference type="NCBI Taxonomy" id="2045280"/>
    <lineage>
        <taxon>Bacteria</taxon>
        <taxon>Bacillati</taxon>
        <taxon>Chloroflexota</taxon>
        <taxon>Ktedonobacteria</taxon>
        <taxon>Thermogemmatisporales</taxon>
        <taxon>Thermogemmatisporaceae</taxon>
        <taxon>Thermogemmatispora</taxon>
    </lineage>
</organism>
<feature type="region of interest" description="Disordered" evidence="1">
    <location>
        <begin position="1"/>
        <end position="35"/>
    </location>
</feature>
<accession>A0A455T7L8</accession>